<dbReference type="AlphaFoldDB" id="A0A1I3V191"/>
<dbReference type="EMBL" id="FORT01000006">
    <property type="protein sequence ID" value="SFJ89198.1"/>
    <property type="molecule type" value="Genomic_DNA"/>
</dbReference>
<name>A0A1I3V191_9BACL</name>
<evidence type="ECO:0000313" key="2">
    <source>
        <dbReference type="Proteomes" id="UP000198915"/>
    </source>
</evidence>
<dbReference type="STRING" id="1884381.SAMN05518846_106199"/>
<protein>
    <submittedName>
        <fullName evidence="1">Uncharacterized protein</fullName>
    </submittedName>
</protein>
<reference evidence="2" key="1">
    <citation type="submission" date="2016-10" db="EMBL/GenBank/DDBJ databases">
        <authorList>
            <person name="Varghese N."/>
            <person name="Submissions S."/>
        </authorList>
    </citation>
    <scope>NUCLEOTIDE SEQUENCE [LARGE SCALE GENOMIC DNA]</scope>
    <source>
        <strain evidence="2">OK042</strain>
    </source>
</reference>
<accession>A0A1I3V191</accession>
<organism evidence="1 2">
    <name type="scientific">Brevibacillus centrosporus</name>
    <dbReference type="NCBI Taxonomy" id="54910"/>
    <lineage>
        <taxon>Bacteria</taxon>
        <taxon>Bacillati</taxon>
        <taxon>Bacillota</taxon>
        <taxon>Bacilli</taxon>
        <taxon>Bacillales</taxon>
        <taxon>Paenibacillaceae</taxon>
        <taxon>Brevibacillus</taxon>
    </lineage>
</organism>
<dbReference type="Proteomes" id="UP000198915">
    <property type="component" value="Unassembled WGS sequence"/>
</dbReference>
<evidence type="ECO:0000313" key="1">
    <source>
        <dbReference type="EMBL" id="SFJ89198.1"/>
    </source>
</evidence>
<sequence>MFGRKRKSSRNEKKPEVRLLREFKVGDTVEVSVYQMSRSYKPDLPSNREQQGKK</sequence>
<gene>
    <name evidence="1" type="ORF">SAMN05518846_106199</name>
</gene>
<proteinExistence type="predicted"/>
<keyword evidence="2" id="KW-1185">Reference proteome</keyword>